<dbReference type="PANTHER" id="PTHR43046">
    <property type="entry name" value="GDP-MANNOSE MANNOSYL HYDROLASE"/>
    <property type="match status" value="1"/>
</dbReference>
<dbReference type="STRING" id="582851.GCA_900162665_04286"/>
<evidence type="ECO:0000256" key="2">
    <source>
        <dbReference type="ARBA" id="ARBA00022801"/>
    </source>
</evidence>
<dbReference type="Gene3D" id="3.90.79.10">
    <property type="entry name" value="Nucleoside Triphosphate Pyrophosphohydrolase"/>
    <property type="match status" value="1"/>
</dbReference>
<dbReference type="Pfam" id="PF00293">
    <property type="entry name" value="NUDIX"/>
    <property type="match status" value="1"/>
</dbReference>
<dbReference type="CDD" id="cd04688">
    <property type="entry name" value="NUDIX_Hydrolase"/>
    <property type="match status" value="1"/>
</dbReference>
<reference evidence="4 5" key="1">
    <citation type="submission" date="2019-07" db="EMBL/GenBank/DDBJ databases">
        <title>Whole genome shotgun sequence of Oceanobacillus sojae NBRC 105379.</title>
        <authorList>
            <person name="Hosoyama A."/>
            <person name="Uohara A."/>
            <person name="Ohji S."/>
            <person name="Ichikawa N."/>
        </authorList>
    </citation>
    <scope>NUCLEOTIDE SEQUENCE [LARGE SCALE GENOMIC DNA]</scope>
    <source>
        <strain evidence="4 5">NBRC 105379</strain>
    </source>
</reference>
<dbReference type="PROSITE" id="PS00893">
    <property type="entry name" value="NUDIX_BOX"/>
    <property type="match status" value="1"/>
</dbReference>
<dbReference type="RefSeq" id="WP_147209097.1">
    <property type="nucleotide sequence ID" value="NZ_BJYM01000003.1"/>
</dbReference>
<name>A0A511ZFD9_9BACI</name>
<proteinExistence type="predicted"/>
<dbReference type="AlphaFoldDB" id="A0A511ZFD9"/>
<evidence type="ECO:0000259" key="3">
    <source>
        <dbReference type="PROSITE" id="PS51462"/>
    </source>
</evidence>
<protein>
    <submittedName>
        <fullName evidence="4">NUDIX hydrolase</fullName>
    </submittedName>
</protein>
<dbReference type="Proteomes" id="UP000321558">
    <property type="component" value="Unassembled WGS sequence"/>
</dbReference>
<dbReference type="PROSITE" id="PS51462">
    <property type="entry name" value="NUDIX"/>
    <property type="match status" value="1"/>
</dbReference>
<keyword evidence="5" id="KW-1185">Reference proteome</keyword>
<dbReference type="InterPro" id="IPR015797">
    <property type="entry name" value="NUDIX_hydrolase-like_dom_sf"/>
</dbReference>
<gene>
    <name evidence="4" type="ORF">OSO01_09010</name>
</gene>
<dbReference type="SUPFAM" id="SSF55811">
    <property type="entry name" value="Nudix"/>
    <property type="match status" value="1"/>
</dbReference>
<keyword evidence="2 4" id="KW-0378">Hydrolase</keyword>
<dbReference type="PANTHER" id="PTHR43046:SF14">
    <property type="entry name" value="MUTT_NUDIX FAMILY PROTEIN"/>
    <property type="match status" value="1"/>
</dbReference>
<dbReference type="InterPro" id="IPR000086">
    <property type="entry name" value="NUDIX_hydrolase_dom"/>
</dbReference>
<dbReference type="GO" id="GO:0016787">
    <property type="term" value="F:hydrolase activity"/>
    <property type="evidence" value="ECO:0007669"/>
    <property type="project" value="UniProtKB-KW"/>
</dbReference>
<dbReference type="EMBL" id="BJYM01000003">
    <property type="protein sequence ID" value="GEN86162.1"/>
    <property type="molecule type" value="Genomic_DNA"/>
</dbReference>
<accession>A0A511ZFD9</accession>
<evidence type="ECO:0000256" key="1">
    <source>
        <dbReference type="ARBA" id="ARBA00001946"/>
    </source>
</evidence>
<dbReference type="InterPro" id="IPR020084">
    <property type="entry name" value="NUDIX_hydrolase_CS"/>
</dbReference>
<comment type="cofactor">
    <cofactor evidence="1">
        <name>Mg(2+)</name>
        <dbReference type="ChEBI" id="CHEBI:18420"/>
    </cofactor>
</comment>
<evidence type="ECO:0000313" key="4">
    <source>
        <dbReference type="EMBL" id="GEN86162.1"/>
    </source>
</evidence>
<organism evidence="4 5">
    <name type="scientific">Oceanobacillus sojae</name>
    <dbReference type="NCBI Taxonomy" id="582851"/>
    <lineage>
        <taxon>Bacteria</taxon>
        <taxon>Bacillati</taxon>
        <taxon>Bacillota</taxon>
        <taxon>Bacilli</taxon>
        <taxon>Bacillales</taxon>
        <taxon>Bacillaceae</taxon>
        <taxon>Oceanobacillus</taxon>
    </lineage>
</organism>
<dbReference type="OrthoDB" id="7376250at2"/>
<comment type="caution">
    <text evidence="4">The sequence shown here is derived from an EMBL/GenBank/DDBJ whole genome shotgun (WGS) entry which is preliminary data.</text>
</comment>
<feature type="domain" description="Nudix hydrolase" evidence="3">
    <location>
        <begin position="4"/>
        <end position="144"/>
    </location>
</feature>
<evidence type="ECO:0000313" key="5">
    <source>
        <dbReference type="Proteomes" id="UP000321558"/>
    </source>
</evidence>
<sequence length="144" mass="16576">MKKEIIRPIAICLFQKDNTILVSEGYDYVKEEFYYIPIGGGIEFGEKSSDTLIREVKEELDADISNLQFLSTIENIFTFNGDTAHEIVQIYDGEFVDKSLYNQSKLLIKEDNGQTHKATWKPLSDFQNGKLRLVPESLYNLLTK</sequence>